<dbReference type="EMBL" id="BAABJE010000017">
    <property type="protein sequence ID" value="GAA4802381.1"/>
    <property type="molecule type" value="Genomic_DNA"/>
</dbReference>
<dbReference type="Gene3D" id="3.20.20.240">
    <property type="entry name" value="Methylmalonyl-CoA mutase"/>
    <property type="match status" value="1"/>
</dbReference>
<keyword evidence="2" id="KW-1185">Reference proteome</keyword>
<reference evidence="2" key="1">
    <citation type="journal article" date="2019" name="Int. J. Syst. Evol. Microbiol.">
        <title>The Global Catalogue of Microorganisms (GCM) 10K type strain sequencing project: providing services to taxonomists for standard genome sequencing and annotation.</title>
        <authorList>
            <consortium name="The Broad Institute Genomics Platform"/>
            <consortium name="The Broad Institute Genome Sequencing Center for Infectious Disease"/>
            <person name="Wu L."/>
            <person name="Ma J."/>
        </authorList>
    </citation>
    <scope>NUCLEOTIDE SEQUENCE [LARGE SCALE GENOMIC DNA]</scope>
    <source>
        <strain evidence="2">JCM 18204</strain>
    </source>
</reference>
<accession>A0ABP9C0P6</accession>
<name>A0ABP9C0P6_9GAMM</name>
<organism evidence="1 2">
    <name type="scientific">Lysobacter hankyongensis</name>
    <dbReference type="NCBI Taxonomy" id="1176535"/>
    <lineage>
        <taxon>Bacteria</taxon>
        <taxon>Pseudomonadati</taxon>
        <taxon>Pseudomonadota</taxon>
        <taxon>Gammaproteobacteria</taxon>
        <taxon>Lysobacterales</taxon>
        <taxon>Lysobacteraceae</taxon>
        <taxon>Lysobacter</taxon>
    </lineage>
</organism>
<evidence type="ECO:0000313" key="1">
    <source>
        <dbReference type="EMBL" id="GAA4802381.1"/>
    </source>
</evidence>
<comment type="caution">
    <text evidence="1">The sequence shown here is derived from an EMBL/GenBank/DDBJ whole genome shotgun (WGS) entry which is preliminary data.</text>
</comment>
<protein>
    <submittedName>
        <fullName evidence="1">Uncharacterized protein</fullName>
    </submittedName>
</protein>
<proteinExistence type="predicted"/>
<sequence>MQQIENVAGYQALRNTPEGLGYLQKTVRDRANVFAALMEAVKSYSLGQISHALYDVGGECRRNM</sequence>
<evidence type="ECO:0000313" key="2">
    <source>
        <dbReference type="Proteomes" id="UP001499959"/>
    </source>
</evidence>
<gene>
    <name evidence="1" type="ORF">GCM10023307_31350</name>
</gene>
<dbReference type="Proteomes" id="UP001499959">
    <property type="component" value="Unassembled WGS sequence"/>
</dbReference>